<feature type="chain" id="PRO_5009581384" description="WxL domain-containing protein" evidence="1">
    <location>
        <begin position="30"/>
        <end position="240"/>
    </location>
</feature>
<keyword evidence="1" id="KW-0732">Signal</keyword>
<dbReference type="Proteomes" id="UP000176498">
    <property type="component" value="Unassembled WGS sequence"/>
</dbReference>
<reference evidence="2 3" key="1">
    <citation type="journal article" date="2016" name="Nat. Commun.">
        <title>Thousands of microbial genomes shed light on interconnected biogeochemical processes in an aquifer system.</title>
        <authorList>
            <person name="Anantharaman K."/>
            <person name="Brown C.T."/>
            <person name="Hug L.A."/>
            <person name="Sharon I."/>
            <person name="Castelle C.J."/>
            <person name="Probst A.J."/>
            <person name="Thomas B.C."/>
            <person name="Singh A."/>
            <person name="Wilkins M.J."/>
            <person name="Karaoz U."/>
            <person name="Brodie E.L."/>
            <person name="Williams K.H."/>
            <person name="Hubbard S.S."/>
            <person name="Banfield J.F."/>
        </authorList>
    </citation>
    <scope>NUCLEOTIDE SEQUENCE [LARGE SCALE GENOMIC DNA]</scope>
</reference>
<proteinExistence type="predicted"/>
<organism evidence="2 3">
    <name type="scientific">Candidatus Buchananbacteria bacterium RBG_13_36_9</name>
    <dbReference type="NCBI Taxonomy" id="1797530"/>
    <lineage>
        <taxon>Bacteria</taxon>
        <taxon>Candidatus Buchananiibacteriota</taxon>
    </lineage>
</organism>
<evidence type="ECO:0000313" key="3">
    <source>
        <dbReference type="Proteomes" id="UP000176498"/>
    </source>
</evidence>
<dbReference type="AlphaFoldDB" id="A0A1G1XQW0"/>
<evidence type="ECO:0000256" key="1">
    <source>
        <dbReference type="SAM" id="SignalP"/>
    </source>
</evidence>
<gene>
    <name evidence="2" type="ORF">A2Y82_04980</name>
</gene>
<protein>
    <recommendedName>
        <fullName evidence="4">WxL domain-containing protein</fullName>
    </recommendedName>
</protein>
<name>A0A1G1XQW0_9BACT</name>
<comment type="caution">
    <text evidence="2">The sequence shown here is derived from an EMBL/GenBank/DDBJ whole genome shotgun (WGS) entry which is preliminary data.</text>
</comment>
<feature type="signal peptide" evidence="1">
    <location>
        <begin position="1"/>
        <end position="29"/>
    </location>
</feature>
<dbReference type="EMBL" id="MHHZ01000005">
    <property type="protein sequence ID" value="OGY42314.1"/>
    <property type="molecule type" value="Genomic_DNA"/>
</dbReference>
<evidence type="ECO:0000313" key="2">
    <source>
        <dbReference type="EMBL" id="OGY42314.1"/>
    </source>
</evidence>
<accession>A0A1G1XQW0</accession>
<evidence type="ECO:0008006" key="4">
    <source>
        <dbReference type="Google" id="ProtNLM"/>
    </source>
</evidence>
<sequence>MLKVKNKIITSVKIVVFAIILTLAHQSWAAMDSTNYQIWLDNLGAYGGKVNSDNYKIDSNFKSESGAISQSNTFREKVSFSSIADEPTVGFNVQEITLNFGQLSSSSTAYTSHTFSAYTNSSSGYTIKIYGEPLKTSYYTLTAIGGTAQNSTIGTEQFGINLVSNSTPLIGADPDGGIGQTAANYDTTNKYAYLEGDIIASADNFSYQTDFTVSVIVNIADTTPAGNYSTILTYEFIPIF</sequence>